<dbReference type="AlphaFoldDB" id="A0AAV6IUD4"/>
<accession>A0AAV6IUD4</accession>
<name>A0AAV6IUD4_9ERIC</name>
<evidence type="ECO:0000313" key="2">
    <source>
        <dbReference type="Proteomes" id="UP000823749"/>
    </source>
</evidence>
<dbReference type="Proteomes" id="UP000823749">
    <property type="component" value="Chromosome 9"/>
</dbReference>
<protein>
    <submittedName>
        <fullName evidence="1">Uncharacterized protein</fullName>
    </submittedName>
</protein>
<gene>
    <name evidence="1" type="ORF">RHGRI_026242</name>
</gene>
<organism evidence="1 2">
    <name type="scientific">Rhododendron griersonianum</name>
    <dbReference type="NCBI Taxonomy" id="479676"/>
    <lineage>
        <taxon>Eukaryota</taxon>
        <taxon>Viridiplantae</taxon>
        <taxon>Streptophyta</taxon>
        <taxon>Embryophyta</taxon>
        <taxon>Tracheophyta</taxon>
        <taxon>Spermatophyta</taxon>
        <taxon>Magnoliopsida</taxon>
        <taxon>eudicotyledons</taxon>
        <taxon>Gunneridae</taxon>
        <taxon>Pentapetalae</taxon>
        <taxon>asterids</taxon>
        <taxon>Ericales</taxon>
        <taxon>Ericaceae</taxon>
        <taxon>Ericoideae</taxon>
        <taxon>Rhodoreae</taxon>
        <taxon>Rhododendron</taxon>
    </lineage>
</organism>
<evidence type="ECO:0000313" key="1">
    <source>
        <dbReference type="EMBL" id="KAG5531565.1"/>
    </source>
</evidence>
<dbReference type="EMBL" id="JACTNZ010000009">
    <property type="protein sequence ID" value="KAG5531565.1"/>
    <property type="molecule type" value="Genomic_DNA"/>
</dbReference>
<sequence length="114" mass="13171">MANGWDVGYKTFEDLIIDEENLQLLAVKRHSSMRQWPIGEETLLVLKTMAEGKDYCERKINLLKSNYDQLLERADEACWMGVLYTESRENCCIQNLGKIQPGPPKRPLHICFPA</sequence>
<reference evidence="1" key="1">
    <citation type="submission" date="2020-08" db="EMBL/GenBank/DDBJ databases">
        <title>Plant Genome Project.</title>
        <authorList>
            <person name="Zhang R.-G."/>
        </authorList>
    </citation>
    <scope>NUCLEOTIDE SEQUENCE</scope>
    <source>
        <strain evidence="1">WSP0</strain>
        <tissue evidence="1">Leaf</tissue>
    </source>
</reference>
<comment type="caution">
    <text evidence="1">The sequence shown here is derived from an EMBL/GenBank/DDBJ whole genome shotgun (WGS) entry which is preliminary data.</text>
</comment>
<proteinExistence type="predicted"/>
<keyword evidence="2" id="KW-1185">Reference proteome</keyword>